<evidence type="ECO:0000259" key="9">
    <source>
        <dbReference type="Pfam" id="PF04535"/>
    </source>
</evidence>
<feature type="transmembrane region" description="Helical" evidence="8">
    <location>
        <begin position="68"/>
        <end position="96"/>
    </location>
</feature>
<dbReference type="OrthoDB" id="685197at2759"/>
<reference evidence="10 11" key="1">
    <citation type="journal article" date="2022" name="Nat. Genet.">
        <title>Improved pea reference genome and pan-genome highlight genomic features and evolutionary characteristics.</title>
        <authorList>
            <person name="Yang T."/>
            <person name="Liu R."/>
            <person name="Luo Y."/>
            <person name="Hu S."/>
            <person name="Wang D."/>
            <person name="Wang C."/>
            <person name="Pandey M.K."/>
            <person name="Ge S."/>
            <person name="Xu Q."/>
            <person name="Li N."/>
            <person name="Li G."/>
            <person name="Huang Y."/>
            <person name="Saxena R.K."/>
            <person name="Ji Y."/>
            <person name="Li M."/>
            <person name="Yan X."/>
            <person name="He Y."/>
            <person name="Liu Y."/>
            <person name="Wang X."/>
            <person name="Xiang C."/>
            <person name="Varshney R.K."/>
            <person name="Ding H."/>
            <person name="Gao S."/>
            <person name="Zong X."/>
        </authorList>
    </citation>
    <scope>NUCLEOTIDE SEQUENCE [LARGE SCALE GENOMIC DNA]</scope>
    <source>
        <strain evidence="10 11">cv. Zhongwan 6</strain>
    </source>
</reference>
<keyword evidence="7 8" id="KW-0472">Membrane</keyword>
<evidence type="ECO:0000256" key="8">
    <source>
        <dbReference type="RuleBase" id="RU361233"/>
    </source>
</evidence>
<dbReference type="NCBIfam" id="TIGR01569">
    <property type="entry name" value="A_tha_TIGR01569"/>
    <property type="match status" value="1"/>
</dbReference>
<comment type="similarity">
    <text evidence="2 8">Belongs to the Casparian strip membrane proteins (CASP) family.</text>
</comment>
<keyword evidence="4 8" id="KW-1003">Cell membrane</keyword>
<evidence type="ECO:0000313" key="10">
    <source>
        <dbReference type="EMBL" id="KAI5431397.1"/>
    </source>
</evidence>
<dbReference type="Gramene" id="Psat03G0554400-T1">
    <property type="protein sequence ID" value="KAI5431397.1"/>
    <property type="gene ID" value="KIW84_035544"/>
</dbReference>
<keyword evidence="11" id="KW-1185">Reference proteome</keyword>
<feature type="transmembrane region" description="Helical" evidence="8">
    <location>
        <begin position="116"/>
        <end position="136"/>
    </location>
</feature>
<evidence type="ECO:0000256" key="6">
    <source>
        <dbReference type="ARBA" id="ARBA00022989"/>
    </source>
</evidence>
<feature type="transmembrane region" description="Helical" evidence="8">
    <location>
        <begin position="157"/>
        <end position="178"/>
    </location>
</feature>
<dbReference type="Proteomes" id="UP001058974">
    <property type="component" value="Chromosome 3"/>
</dbReference>
<sequence length="182" mass="19754">MENNTKTITTTTTASTPSSSTLSRTVVLVLRVLTFVFLLIALIVIVLTKETSETSDGESEIKFKDIHAYRYMISTIVIGFAYNLLQMALSIFTLVSGSRVLNGDGGYMFDFFGDKIMSYFLLSGSAAGFGASEDLHRFFKAAELPLNSFFGKANASASLLLFGFITTAIASIFTSFALPKKA</sequence>
<gene>
    <name evidence="10" type="ORF">KIW84_035544</name>
</gene>
<dbReference type="InterPro" id="IPR006459">
    <property type="entry name" value="CASP/CASPL"/>
</dbReference>
<name>A0A9D4Y2Y6_PEA</name>
<proteinExistence type="inferred from homology"/>
<evidence type="ECO:0000256" key="3">
    <source>
        <dbReference type="ARBA" id="ARBA00011489"/>
    </source>
</evidence>
<evidence type="ECO:0000256" key="4">
    <source>
        <dbReference type="ARBA" id="ARBA00022475"/>
    </source>
</evidence>
<dbReference type="InterPro" id="IPR006702">
    <property type="entry name" value="CASP_dom"/>
</dbReference>
<dbReference type="Gramene" id="Psat3g179160.1">
    <property type="protein sequence ID" value="Psat3g179160.1.cds"/>
    <property type="gene ID" value="Psat3g179160"/>
</dbReference>
<keyword evidence="6 8" id="KW-1133">Transmembrane helix</keyword>
<comment type="subcellular location">
    <subcellularLocation>
        <location evidence="1 8">Cell membrane</location>
        <topology evidence="1 8">Multi-pass membrane protein</topology>
    </subcellularLocation>
</comment>
<dbReference type="PANTHER" id="PTHR33573">
    <property type="entry name" value="CASP-LIKE PROTEIN 4A4"/>
    <property type="match status" value="1"/>
</dbReference>
<dbReference type="EMBL" id="JAMSHJ010000003">
    <property type="protein sequence ID" value="KAI5431397.1"/>
    <property type="molecule type" value="Genomic_DNA"/>
</dbReference>
<feature type="transmembrane region" description="Helical" evidence="8">
    <location>
        <begin position="26"/>
        <end position="47"/>
    </location>
</feature>
<evidence type="ECO:0000256" key="7">
    <source>
        <dbReference type="ARBA" id="ARBA00023136"/>
    </source>
</evidence>
<evidence type="ECO:0000313" key="11">
    <source>
        <dbReference type="Proteomes" id="UP001058974"/>
    </source>
</evidence>
<evidence type="ECO:0000256" key="2">
    <source>
        <dbReference type="ARBA" id="ARBA00007651"/>
    </source>
</evidence>
<keyword evidence="5 8" id="KW-0812">Transmembrane</keyword>
<evidence type="ECO:0000256" key="1">
    <source>
        <dbReference type="ARBA" id="ARBA00004651"/>
    </source>
</evidence>
<dbReference type="PANTHER" id="PTHR33573:SF40">
    <property type="entry name" value="CASP-LIKE PROTEIN 4D2"/>
    <property type="match status" value="1"/>
</dbReference>
<dbReference type="AlphaFoldDB" id="A0A9D4Y2Y6"/>
<evidence type="ECO:0000256" key="5">
    <source>
        <dbReference type="ARBA" id="ARBA00022692"/>
    </source>
</evidence>
<accession>A0A9D4Y2Y6</accession>
<protein>
    <recommendedName>
        <fullName evidence="8">CASP-like protein</fullName>
    </recommendedName>
</protein>
<comment type="subunit">
    <text evidence="3 8">Homodimer and heterodimers.</text>
</comment>
<dbReference type="Pfam" id="PF04535">
    <property type="entry name" value="CASP_dom"/>
    <property type="match status" value="1"/>
</dbReference>
<dbReference type="GO" id="GO:0005886">
    <property type="term" value="C:plasma membrane"/>
    <property type="evidence" value="ECO:0007669"/>
    <property type="project" value="UniProtKB-SubCell"/>
</dbReference>
<organism evidence="10 11">
    <name type="scientific">Pisum sativum</name>
    <name type="common">Garden pea</name>
    <name type="synonym">Lathyrus oleraceus</name>
    <dbReference type="NCBI Taxonomy" id="3888"/>
    <lineage>
        <taxon>Eukaryota</taxon>
        <taxon>Viridiplantae</taxon>
        <taxon>Streptophyta</taxon>
        <taxon>Embryophyta</taxon>
        <taxon>Tracheophyta</taxon>
        <taxon>Spermatophyta</taxon>
        <taxon>Magnoliopsida</taxon>
        <taxon>eudicotyledons</taxon>
        <taxon>Gunneridae</taxon>
        <taxon>Pentapetalae</taxon>
        <taxon>rosids</taxon>
        <taxon>fabids</taxon>
        <taxon>Fabales</taxon>
        <taxon>Fabaceae</taxon>
        <taxon>Papilionoideae</taxon>
        <taxon>50 kb inversion clade</taxon>
        <taxon>NPAAA clade</taxon>
        <taxon>Hologalegina</taxon>
        <taxon>IRL clade</taxon>
        <taxon>Fabeae</taxon>
        <taxon>Lathyrus</taxon>
    </lineage>
</organism>
<comment type="caution">
    <text evidence="10">The sequence shown here is derived from an EMBL/GenBank/DDBJ whole genome shotgun (WGS) entry which is preliminary data.</text>
</comment>
<dbReference type="Gramene" id="PSAT_LOCUS11445_t1">
    <property type="protein sequence ID" value="CAL5191491.1"/>
    <property type="gene ID" value="PSAT_LOCUS11445"/>
</dbReference>
<feature type="domain" description="Casparian strip membrane protein" evidence="9">
    <location>
        <begin position="23"/>
        <end position="165"/>
    </location>
</feature>